<dbReference type="Pfam" id="PF14933">
    <property type="entry name" value="CEP19"/>
    <property type="match status" value="1"/>
</dbReference>
<evidence type="ECO:0000313" key="12">
    <source>
        <dbReference type="RefSeq" id="XP_022338241.1"/>
    </source>
</evidence>
<protein>
    <recommendedName>
        <fullName evidence="5">Centrosomal protein of 19 kDa</fullName>
    </recommendedName>
</protein>
<keyword evidence="11" id="KW-1185">Reference proteome</keyword>
<evidence type="ECO:0000313" key="11">
    <source>
        <dbReference type="Proteomes" id="UP000694844"/>
    </source>
</evidence>
<evidence type="ECO:0000256" key="3">
    <source>
        <dbReference type="ARBA" id="ARBA00004186"/>
    </source>
</evidence>
<dbReference type="GO" id="GO:0097712">
    <property type="term" value="P:vesicle targeting, trans-Golgi to periciliary membrane compartment"/>
    <property type="evidence" value="ECO:0007669"/>
    <property type="project" value="TreeGrafter"/>
</dbReference>
<evidence type="ECO:0000256" key="5">
    <source>
        <dbReference type="ARBA" id="ARBA00022015"/>
    </source>
</evidence>
<comment type="similarity">
    <text evidence="4">Belongs to the CEP19 family.</text>
</comment>
<evidence type="ECO:0000256" key="1">
    <source>
        <dbReference type="ARBA" id="ARBA00004114"/>
    </source>
</evidence>
<accession>A0A8B8EF73</accession>
<dbReference type="OrthoDB" id="2163581at2759"/>
<keyword evidence="8" id="KW-0969">Cilium</keyword>
<dbReference type="AlphaFoldDB" id="A0A8B8EF73"/>
<dbReference type="RefSeq" id="XP_022338241.1">
    <property type="nucleotide sequence ID" value="XM_022482533.1"/>
</dbReference>
<dbReference type="GO" id="GO:0034454">
    <property type="term" value="P:microtubule anchoring at centrosome"/>
    <property type="evidence" value="ECO:0007669"/>
    <property type="project" value="TreeGrafter"/>
</dbReference>
<dbReference type="PANTHER" id="PTHR31539:SF1">
    <property type="entry name" value="CENTROSOMAL PROTEIN OF 19 KDA"/>
    <property type="match status" value="1"/>
</dbReference>
<evidence type="ECO:0000256" key="9">
    <source>
        <dbReference type="ARBA" id="ARBA00023212"/>
    </source>
</evidence>
<keyword evidence="9" id="KW-0206">Cytoskeleton</keyword>
<evidence type="ECO:0000256" key="7">
    <source>
        <dbReference type="ARBA" id="ARBA00022794"/>
    </source>
</evidence>
<evidence type="ECO:0000256" key="2">
    <source>
        <dbReference type="ARBA" id="ARBA00004120"/>
    </source>
</evidence>
<sequence>MEDGIEVKRCGVKFSPPAIVINYLIKDSGKMHRRTMPLRKFNKNSSVDATVDEILQNPKHNKYLKCMPKFQLYRLIAIIRDKLSGMSLEDSLAKNDEIDKVDPEEDLNKVDDEVLKRKKSVMEETFEKNLKKPGDPDYQYDIQMDFDEVEGCEWDSEDSEQEF</sequence>
<dbReference type="Proteomes" id="UP000694844">
    <property type="component" value="Chromosome 5"/>
</dbReference>
<evidence type="ECO:0000256" key="10">
    <source>
        <dbReference type="ARBA" id="ARBA00023273"/>
    </source>
</evidence>
<name>A0A8B8EF73_CRAVI</name>
<gene>
    <name evidence="12" type="primary">LOC111133839</name>
</gene>
<evidence type="ECO:0000256" key="6">
    <source>
        <dbReference type="ARBA" id="ARBA00022490"/>
    </source>
</evidence>
<dbReference type="InterPro" id="IPR029412">
    <property type="entry name" value="CEP19"/>
</dbReference>
<keyword evidence="6" id="KW-0963">Cytoplasm</keyword>
<dbReference type="GeneID" id="111133839"/>
<evidence type="ECO:0000256" key="4">
    <source>
        <dbReference type="ARBA" id="ARBA00009371"/>
    </source>
</evidence>
<dbReference type="GO" id="GO:0036064">
    <property type="term" value="C:ciliary basal body"/>
    <property type="evidence" value="ECO:0007669"/>
    <property type="project" value="TreeGrafter"/>
</dbReference>
<proteinExistence type="inferred from homology"/>
<reference evidence="12" key="1">
    <citation type="submission" date="2025-08" db="UniProtKB">
        <authorList>
            <consortium name="RefSeq"/>
        </authorList>
    </citation>
    <scope>IDENTIFICATION</scope>
    <source>
        <tissue evidence="12">Whole sample</tissue>
    </source>
</reference>
<comment type="subcellular location">
    <subcellularLocation>
        <location evidence="2">Cytoplasm</location>
        <location evidence="2">Cytoskeleton</location>
        <location evidence="2">Cilium basal body</location>
    </subcellularLocation>
    <subcellularLocation>
        <location evidence="1">Cytoplasm</location>
        <location evidence="1">Cytoskeleton</location>
        <location evidence="1">Microtubule organizing center</location>
        <location evidence="1">Centrosome</location>
        <location evidence="1">Centriole</location>
    </subcellularLocation>
    <subcellularLocation>
        <location evidence="3">Cytoplasm</location>
        <location evidence="3">Cytoskeleton</location>
        <location evidence="3">Spindle</location>
    </subcellularLocation>
</comment>
<dbReference type="GO" id="GO:0005814">
    <property type="term" value="C:centriole"/>
    <property type="evidence" value="ECO:0007669"/>
    <property type="project" value="UniProtKB-SubCell"/>
</dbReference>
<dbReference type="GO" id="GO:0000922">
    <property type="term" value="C:spindle pole"/>
    <property type="evidence" value="ECO:0007669"/>
    <property type="project" value="TreeGrafter"/>
</dbReference>
<keyword evidence="10" id="KW-0966">Cell projection</keyword>
<dbReference type="PANTHER" id="PTHR31539">
    <property type="entry name" value="CENTROSOMAL PROTEIN OF 19K CEP19"/>
    <property type="match status" value="1"/>
</dbReference>
<dbReference type="KEGG" id="cvn:111133839"/>
<organism evidence="11 12">
    <name type="scientific">Crassostrea virginica</name>
    <name type="common">Eastern oyster</name>
    <dbReference type="NCBI Taxonomy" id="6565"/>
    <lineage>
        <taxon>Eukaryota</taxon>
        <taxon>Metazoa</taxon>
        <taxon>Spiralia</taxon>
        <taxon>Lophotrochozoa</taxon>
        <taxon>Mollusca</taxon>
        <taxon>Bivalvia</taxon>
        <taxon>Autobranchia</taxon>
        <taxon>Pteriomorphia</taxon>
        <taxon>Ostreida</taxon>
        <taxon>Ostreoidea</taxon>
        <taxon>Ostreidae</taxon>
        <taxon>Crassostrea</taxon>
    </lineage>
</organism>
<keyword evidence="7" id="KW-0970">Cilium biogenesis/degradation</keyword>
<evidence type="ECO:0000256" key="8">
    <source>
        <dbReference type="ARBA" id="ARBA00023069"/>
    </source>
</evidence>
<dbReference type="GO" id="GO:0005813">
    <property type="term" value="C:centrosome"/>
    <property type="evidence" value="ECO:0007669"/>
    <property type="project" value="TreeGrafter"/>
</dbReference>